<dbReference type="OrthoDB" id="5362512at2759"/>
<name>A0A6A6T6C6_9PLEO</name>
<sequence length="731" mass="85395">MLCRVCVCMLRGGTGQLFTGTGDLTFQHHATTQSLRRSREAGCLICIALVSECRKQENFDILEDQSISIQARLSETRDLSQPDEIIYRLDFDVQKKWSRTFALRPTTQENLHQLRTPKSLNTDSDEVFMLANNWIANCHCANFWEDPEQRWYPKRLLDLKWLRRAKGIGELRALQILSNNHNLEHTKIKLVDTDAIDIASKTNNRFVTLSHCWGTPKSVQSLLKLTSRSEGRFIREGIEFREFSKTFRDVMLFVSRLDRVGYLWIDSLCIKQPITGPGVNAKDSESDWLEQSRWMDKIYQKSFLNVSATASLDGDQGLFRTRFPEYLWEDEINLNPVGTNSIGADRRVEANEDRLTRCTIIDVSFWDDLVEQAPVNRRAWVLQERIMCPRVLHFCKDQIAWECAEFQRAEGHPEGLPTWRKKLGEIVDEGLFKGLSMEDGLRLRRIRLKGYPDPDTHIPNLYVYELWKRIVEAYSKMKLTVSRDKLIALSGIAKRFSEDTQCRYIAGMWLNYLESQLLWQVEDLFKDGMFENQSKRDPSRAPSFSWASLDTPHGLTYGEATDYEPHPDKELFFRVVKHNIVLADDKNEFGLIKEGQLWLKVQHLRRIRIHRLEPPFRVPFSWQLYETDPTIRHGNARMGEYYNMYLDAPESDRDIFEEEAELYCMAAAYGERTVKQSSRSLICLLLKLRGFREDGCREFKRIGLTKLSNYWDDRGQKALREARLDETICLC</sequence>
<evidence type="ECO:0000313" key="2">
    <source>
        <dbReference type="EMBL" id="KAF2655222.1"/>
    </source>
</evidence>
<dbReference type="PANTHER" id="PTHR33112">
    <property type="entry name" value="DOMAIN PROTEIN, PUTATIVE-RELATED"/>
    <property type="match status" value="1"/>
</dbReference>
<dbReference type="InterPro" id="IPR010730">
    <property type="entry name" value="HET"/>
</dbReference>
<proteinExistence type="predicted"/>
<keyword evidence="3" id="KW-1185">Reference proteome</keyword>
<dbReference type="PANTHER" id="PTHR33112:SF16">
    <property type="entry name" value="HETEROKARYON INCOMPATIBILITY DOMAIN-CONTAINING PROTEIN"/>
    <property type="match status" value="1"/>
</dbReference>
<gene>
    <name evidence="2" type="ORF">K491DRAFT_435438</name>
</gene>
<evidence type="ECO:0000313" key="3">
    <source>
        <dbReference type="Proteomes" id="UP000799324"/>
    </source>
</evidence>
<organism evidence="2 3">
    <name type="scientific">Lophiostoma macrostomum CBS 122681</name>
    <dbReference type="NCBI Taxonomy" id="1314788"/>
    <lineage>
        <taxon>Eukaryota</taxon>
        <taxon>Fungi</taxon>
        <taxon>Dikarya</taxon>
        <taxon>Ascomycota</taxon>
        <taxon>Pezizomycotina</taxon>
        <taxon>Dothideomycetes</taxon>
        <taxon>Pleosporomycetidae</taxon>
        <taxon>Pleosporales</taxon>
        <taxon>Lophiostomataceae</taxon>
        <taxon>Lophiostoma</taxon>
    </lineage>
</organism>
<reference evidence="2" key="1">
    <citation type="journal article" date="2020" name="Stud. Mycol.">
        <title>101 Dothideomycetes genomes: a test case for predicting lifestyles and emergence of pathogens.</title>
        <authorList>
            <person name="Haridas S."/>
            <person name="Albert R."/>
            <person name="Binder M."/>
            <person name="Bloem J."/>
            <person name="Labutti K."/>
            <person name="Salamov A."/>
            <person name="Andreopoulos B."/>
            <person name="Baker S."/>
            <person name="Barry K."/>
            <person name="Bills G."/>
            <person name="Bluhm B."/>
            <person name="Cannon C."/>
            <person name="Castanera R."/>
            <person name="Culley D."/>
            <person name="Daum C."/>
            <person name="Ezra D."/>
            <person name="Gonzalez J."/>
            <person name="Henrissat B."/>
            <person name="Kuo A."/>
            <person name="Liang C."/>
            <person name="Lipzen A."/>
            <person name="Lutzoni F."/>
            <person name="Magnuson J."/>
            <person name="Mondo S."/>
            <person name="Nolan M."/>
            <person name="Ohm R."/>
            <person name="Pangilinan J."/>
            <person name="Park H.-J."/>
            <person name="Ramirez L."/>
            <person name="Alfaro M."/>
            <person name="Sun H."/>
            <person name="Tritt A."/>
            <person name="Yoshinaga Y."/>
            <person name="Zwiers L.-H."/>
            <person name="Turgeon B."/>
            <person name="Goodwin S."/>
            <person name="Spatafora J."/>
            <person name="Crous P."/>
            <person name="Grigoriev I."/>
        </authorList>
    </citation>
    <scope>NUCLEOTIDE SEQUENCE</scope>
    <source>
        <strain evidence="2">CBS 122681</strain>
    </source>
</reference>
<protein>
    <submittedName>
        <fullName evidence="2">HET-domain-containing protein</fullName>
    </submittedName>
</protein>
<dbReference type="AlphaFoldDB" id="A0A6A6T6C6"/>
<feature type="domain" description="Heterokaryon incompatibility" evidence="1">
    <location>
        <begin position="206"/>
        <end position="384"/>
    </location>
</feature>
<dbReference type="Proteomes" id="UP000799324">
    <property type="component" value="Unassembled WGS sequence"/>
</dbReference>
<dbReference type="EMBL" id="MU004352">
    <property type="protein sequence ID" value="KAF2655222.1"/>
    <property type="molecule type" value="Genomic_DNA"/>
</dbReference>
<evidence type="ECO:0000259" key="1">
    <source>
        <dbReference type="Pfam" id="PF06985"/>
    </source>
</evidence>
<accession>A0A6A6T6C6</accession>
<dbReference type="Pfam" id="PF06985">
    <property type="entry name" value="HET"/>
    <property type="match status" value="1"/>
</dbReference>